<keyword evidence="2" id="KW-1185">Reference proteome</keyword>
<name>A0ABS8VNL5_DATST</name>
<protein>
    <submittedName>
        <fullName evidence="1">Uncharacterized protein</fullName>
    </submittedName>
</protein>
<organism evidence="1 2">
    <name type="scientific">Datura stramonium</name>
    <name type="common">Jimsonweed</name>
    <name type="synonym">Common thornapple</name>
    <dbReference type="NCBI Taxonomy" id="4076"/>
    <lineage>
        <taxon>Eukaryota</taxon>
        <taxon>Viridiplantae</taxon>
        <taxon>Streptophyta</taxon>
        <taxon>Embryophyta</taxon>
        <taxon>Tracheophyta</taxon>
        <taxon>Spermatophyta</taxon>
        <taxon>Magnoliopsida</taxon>
        <taxon>eudicotyledons</taxon>
        <taxon>Gunneridae</taxon>
        <taxon>Pentapetalae</taxon>
        <taxon>asterids</taxon>
        <taxon>lamiids</taxon>
        <taxon>Solanales</taxon>
        <taxon>Solanaceae</taxon>
        <taxon>Solanoideae</taxon>
        <taxon>Datureae</taxon>
        <taxon>Datura</taxon>
    </lineage>
</organism>
<dbReference type="Proteomes" id="UP000823775">
    <property type="component" value="Unassembled WGS sequence"/>
</dbReference>
<evidence type="ECO:0000313" key="1">
    <source>
        <dbReference type="EMBL" id="MCE0481950.1"/>
    </source>
</evidence>
<evidence type="ECO:0000313" key="2">
    <source>
        <dbReference type="Proteomes" id="UP000823775"/>
    </source>
</evidence>
<comment type="caution">
    <text evidence="1">The sequence shown here is derived from an EMBL/GenBank/DDBJ whole genome shotgun (WGS) entry which is preliminary data.</text>
</comment>
<reference evidence="1 2" key="1">
    <citation type="journal article" date="2021" name="BMC Genomics">
        <title>Datura genome reveals duplications of psychoactive alkaloid biosynthetic genes and high mutation rate following tissue culture.</title>
        <authorList>
            <person name="Rajewski A."/>
            <person name="Carter-House D."/>
            <person name="Stajich J."/>
            <person name="Litt A."/>
        </authorList>
    </citation>
    <scope>NUCLEOTIDE SEQUENCE [LARGE SCALE GENOMIC DNA]</scope>
    <source>
        <strain evidence="1">AR-01</strain>
    </source>
</reference>
<dbReference type="EMBL" id="JACEIK010005642">
    <property type="protein sequence ID" value="MCE0481950.1"/>
    <property type="molecule type" value="Genomic_DNA"/>
</dbReference>
<accession>A0ABS8VNL5</accession>
<proteinExistence type="predicted"/>
<gene>
    <name evidence="1" type="ORF">HAX54_040176</name>
</gene>
<feature type="non-terminal residue" evidence="1">
    <location>
        <position position="146"/>
    </location>
</feature>
<sequence length="146" mass="16412">MISAEVSLEDQATHSATTPAIDVATAQIDLINTDSKYGSDEHGSYEEDHSVNNDVQVVEYIEIISQQVSQYQCMIHKEYNCRLTYQCGLTNHNDNVVPFSGVSKDTEEEEEEEAVVSHHIVTRKKSKKLSITHISLTAECPRMEPK</sequence>